<dbReference type="NCBIfam" id="NF002384">
    <property type="entry name" value="PRK01395.1"/>
    <property type="match status" value="1"/>
</dbReference>
<evidence type="ECO:0000313" key="5">
    <source>
        <dbReference type="Proteomes" id="UP000298615"/>
    </source>
</evidence>
<dbReference type="Proteomes" id="UP000298615">
    <property type="component" value="Chromosome"/>
</dbReference>
<keyword evidence="3" id="KW-0406">Ion transport</keyword>
<dbReference type="AlphaFoldDB" id="A0A4D7CV21"/>
<name>A0A4D7CV21_9ENTE</name>
<accession>A0A4D7CV21</accession>
<evidence type="ECO:0000256" key="2">
    <source>
        <dbReference type="ARBA" id="ARBA00022448"/>
    </source>
</evidence>
<evidence type="ECO:0000313" key="4">
    <source>
        <dbReference type="EMBL" id="QCI85956.1"/>
    </source>
</evidence>
<dbReference type="RefSeq" id="WP_136952794.1">
    <property type="nucleotide sequence ID" value="NZ_CP039712.1"/>
</dbReference>
<dbReference type="InterPro" id="IPR008218">
    <property type="entry name" value="ATPase_V1-cplx_f_g_su"/>
</dbReference>
<evidence type="ECO:0000256" key="1">
    <source>
        <dbReference type="ARBA" id="ARBA00010148"/>
    </source>
</evidence>
<dbReference type="OrthoDB" id="5311at2"/>
<organism evidence="4 5">
    <name type="scientific">Vagococcus zengguangii</name>
    <dbReference type="NCBI Taxonomy" id="2571750"/>
    <lineage>
        <taxon>Bacteria</taxon>
        <taxon>Bacillati</taxon>
        <taxon>Bacillota</taxon>
        <taxon>Bacilli</taxon>
        <taxon>Lactobacillales</taxon>
        <taxon>Enterococcaceae</taxon>
        <taxon>Vagococcus</taxon>
    </lineage>
</organism>
<dbReference type="KEGG" id="vao:FA707_02810"/>
<comment type="similarity">
    <text evidence="1">Belongs to the V-ATPase F subunit family.</text>
</comment>
<dbReference type="Gene3D" id="3.40.50.10580">
    <property type="entry name" value="ATPase, V1 complex, subunit F"/>
    <property type="match status" value="1"/>
</dbReference>
<keyword evidence="2" id="KW-0813">Transport</keyword>
<gene>
    <name evidence="4" type="ORF">FA707_02810</name>
</gene>
<dbReference type="EMBL" id="CP039712">
    <property type="protein sequence ID" value="QCI85956.1"/>
    <property type="molecule type" value="Genomic_DNA"/>
</dbReference>
<keyword evidence="5" id="KW-1185">Reference proteome</keyword>
<dbReference type="GO" id="GO:0046961">
    <property type="term" value="F:proton-transporting ATPase activity, rotational mechanism"/>
    <property type="evidence" value="ECO:0007669"/>
    <property type="project" value="InterPro"/>
</dbReference>
<dbReference type="SUPFAM" id="SSF159468">
    <property type="entry name" value="AtpF-like"/>
    <property type="match status" value="1"/>
</dbReference>
<proteinExistence type="inferred from homology"/>
<reference evidence="4 5" key="1">
    <citation type="submission" date="2019-04" db="EMBL/GenBank/DDBJ databases">
        <title>Vagococcus sp. nov., isolated from faeces of yaks (Bos grunniens).</title>
        <authorList>
            <person name="Ge Y."/>
        </authorList>
    </citation>
    <scope>NUCLEOTIDE SEQUENCE [LARGE SCALE GENOMIC DNA]</scope>
    <source>
        <strain evidence="4 5">MN-17</strain>
    </source>
</reference>
<dbReference type="InterPro" id="IPR036906">
    <property type="entry name" value="ATPase_V1_fsu_sf"/>
</dbReference>
<protein>
    <submittedName>
        <fullName evidence="4">V-type ATP synthase subunit F</fullName>
    </submittedName>
</protein>
<sequence length="103" mass="11511">MTYKVGVIGDKNSVLPFKLFGFDVQIVTDGQTTRRTIEEMVQANYGVIYITEAFASLVPETIQRYETELTPTIILIPNHRGSLGIGKQNIQKNVERAVGQNIL</sequence>
<dbReference type="Pfam" id="PF01990">
    <property type="entry name" value="ATP-synt_F"/>
    <property type="match status" value="1"/>
</dbReference>
<evidence type="ECO:0000256" key="3">
    <source>
        <dbReference type="ARBA" id="ARBA00023065"/>
    </source>
</evidence>